<dbReference type="PANTHER" id="PTHR30536:SF5">
    <property type="entry name" value="ALTRONATE DEHYDRATASE"/>
    <property type="match status" value="1"/>
</dbReference>
<evidence type="ECO:0000259" key="2">
    <source>
        <dbReference type="SMART" id="SM00858"/>
    </source>
</evidence>
<keyword evidence="3" id="KW-0378">Hydrolase</keyword>
<sequence length="98" mass="10679">MEKLMRIHPDDNVLVAKRRIEAGEQVEVGGETVIFSNPIGLGHKIAATAIGKGEKVIKFGIPIGSATEAIPLGGHVHLHNLKSDYLPTYTLDHEFIEK</sequence>
<keyword evidence="1" id="KW-0456">Lyase</keyword>
<dbReference type="InterPro" id="IPR013974">
    <property type="entry name" value="SAF"/>
</dbReference>
<dbReference type="InterPro" id="IPR044144">
    <property type="entry name" value="SAF_UxaA/GarD"/>
</dbReference>
<dbReference type="PANTHER" id="PTHR30536">
    <property type="entry name" value="ALTRONATE/GALACTARATE DEHYDRATASE"/>
    <property type="match status" value="1"/>
</dbReference>
<feature type="domain" description="SAF" evidence="2">
    <location>
        <begin position="11"/>
        <end position="82"/>
    </location>
</feature>
<gene>
    <name evidence="3" type="ORF">GCM10023091_38510</name>
</gene>
<proteinExistence type="predicted"/>
<comment type="caution">
    <text evidence="3">The sequence shown here is derived from an EMBL/GenBank/DDBJ whole genome shotgun (WGS) entry which is preliminary data.</text>
</comment>
<evidence type="ECO:0000313" key="3">
    <source>
        <dbReference type="EMBL" id="GAA4446051.1"/>
    </source>
</evidence>
<keyword evidence="4" id="KW-1185">Reference proteome</keyword>
<dbReference type="InterPro" id="IPR052172">
    <property type="entry name" value="UxaA_altronate/galactarate_dh"/>
</dbReference>
<accession>A0ABP8MBD9</accession>
<dbReference type="RefSeq" id="WP_345032228.1">
    <property type="nucleotide sequence ID" value="NZ_BAABEY010000036.1"/>
</dbReference>
<dbReference type="CDD" id="cd11613">
    <property type="entry name" value="SAF_AH_GD"/>
    <property type="match status" value="1"/>
</dbReference>
<dbReference type="Proteomes" id="UP001501508">
    <property type="component" value="Unassembled WGS sequence"/>
</dbReference>
<dbReference type="Pfam" id="PF08666">
    <property type="entry name" value="SAF"/>
    <property type="match status" value="1"/>
</dbReference>
<organism evidence="3 4">
    <name type="scientific">Ravibacter arvi</name>
    <dbReference type="NCBI Taxonomy" id="2051041"/>
    <lineage>
        <taxon>Bacteria</taxon>
        <taxon>Pseudomonadati</taxon>
        <taxon>Bacteroidota</taxon>
        <taxon>Cytophagia</taxon>
        <taxon>Cytophagales</taxon>
        <taxon>Spirosomataceae</taxon>
        <taxon>Ravibacter</taxon>
    </lineage>
</organism>
<evidence type="ECO:0000256" key="1">
    <source>
        <dbReference type="ARBA" id="ARBA00023239"/>
    </source>
</evidence>
<dbReference type="GO" id="GO:0016787">
    <property type="term" value="F:hydrolase activity"/>
    <property type="evidence" value="ECO:0007669"/>
    <property type="project" value="UniProtKB-KW"/>
</dbReference>
<protein>
    <submittedName>
        <fullName evidence="3">UxaA family hydrolase</fullName>
    </submittedName>
</protein>
<name>A0ABP8MBD9_9BACT</name>
<evidence type="ECO:0000313" key="4">
    <source>
        <dbReference type="Proteomes" id="UP001501508"/>
    </source>
</evidence>
<reference evidence="4" key="1">
    <citation type="journal article" date="2019" name="Int. J. Syst. Evol. Microbiol.">
        <title>The Global Catalogue of Microorganisms (GCM) 10K type strain sequencing project: providing services to taxonomists for standard genome sequencing and annotation.</title>
        <authorList>
            <consortium name="The Broad Institute Genomics Platform"/>
            <consortium name="The Broad Institute Genome Sequencing Center for Infectious Disease"/>
            <person name="Wu L."/>
            <person name="Ma J."/>
        </authorList>
    </citation>
    <scope>NUCLEOTIDE SEQUENCE [LARGE SCALE GENOMIC DNA]</scope>
    <source>
        <strain evidence="4">JCM 31920</strain>
    </source>
</reference>
<dbReference type="SMART" id="SM00858">
    <property type="entry name" value="SAF"/>
    <property type="match status" value="1"/>
</dbReference>
<dbReference type="EMBL" id="BAABEY010000036">
    <property type="protein sequence ID" value="GAA4446051.1"/>
    <property type="molecule type" value="Genomic_DNA"/>
</dbReference>
<dbReference type="Gene3D" id="2.30.130.110">
    <property type="match status" value="1"/>
</dbReference>